<gene>
    <name evidence="3" type="ORF">IW20_03805</name>
</gene>
<dbReference type="SUPFAM" id="SSF53335">
    <property type="entry name" value="S-adenosyl-L-methionine-dependent methyltransferases"/>
    <property type="match status" value="1"/>
</dbReference>
<dbReference type="OrthoDB" id="9808140at2"/>
<comment type="caution">
    <text evidence="3">The sequence shown here is derived from an EMBL/GenBank/DDBJ whole genome shotgun (WGS) entry which is preliminary data.</text>
</comment>
<evidence type="ECO:0000259" key="2">
    <source>
        <dbReference type="Pfam" id="PF08241"/>
    </source>
</evidence>
<dbReference type="STRING" id="991.IW20_03805"/>
<dbReference type="InterPro" id="IPR050447">
    <property type="entry name" value="Erg6_SMT_methyltransf"/>
</dbReference>
<dbReference type="PANTHER" id="PTHR44068">
    <property type="entry name" value="ZGC:194242"/>
    <property type="match status" value="1"/>
</dbReference>
<dbReference type="Proteomes" id="UP000028712">
    <property type="component" value="Unassembled WGS sequence"/>
</dbReference>
<evidence type="ECO:0000313" key="3">
    <source>
        <dbReference type="EMBL" id="KFF19085.1"/>
    </source>
</evidence>
<reference evidence="3 4" key="1">
    <citation type="submission" date="2014-07" db="EMBL/GenBank/DDBJ databases">
        <title>Genome of Flavobacterium hydatis DSM 2063.</title>
        <authorList>
            <person name="Pipes S.E."/>
            <person name="Stropko S.J."/>
            <person name="Newman J.D."/>
        </authorList>
    </citation>
    <scope>NUCLEOTIDE SEQUENCE [LARGE SCALE GENOMIC DNA]</scope>
    <source>
        <strain evidence="3 4">DSM 2063</strain>
    </source>
</reference>
<accession>A0A086AQX1</accession>
<dbReference type="GO" id="GO:0008757">
    <property type="term" value="F:S-adenosylmethionine-dependent methyltransferase activity"/>
    <property type="evidence" value="ECO:0007669"/>
    <property type="project" value="InterPro"/>
</dbReference>
<dbReference type="PANTHER" id="PTHR44068:SF11">
    <property type="entry name" value="GERANYL DIPHOSPHATE 2-C-METHYLTRANSFERASE"/>
    <property type="match status" value="1"/>
</dbReference>
<dbReference type="CDD" id="cd02440">
    <property type="entry name" value="AdoMet_MTases"/>
    <property type="match status" value="1"/>
</dbReference>
<dbReference type="EMBL" id="JPRM01000004">
    <property type="protein sequence ID" value="KFF19085.1"/>
    <property type="molecule type" value="Genomic_DNA"/>
</dbReference>
<keyword evidence="1" id="KW-0808">Transferase</keyword>
<dbReference type="InterPro" id="IPR029063">
    <property type="entry name" value="SAM-dependent_MTases_sf"/>
</dbReference>
<name>A0A086AQX1_FLAHY</name>
<dbReference type="AlphaFoldDB" id="A0A086AQX1"/>
<dbReference type="eggNOG" id="COG0500">
    <property type="taxonomic scope" value="Bacteria"/>
</dbReference>
<feature type="domain" description="Methyltransferase type 11" evidence="2">
    <location>
        <begin position="77"/>
        <end position="190"/>
    </location>
</feature>
<dbReference type="RefSeq" id="WP_035618997.1">
    <property type="nucleotide sequence ID" value="NZ_JBEWQG010000002.1"/>
</dbReference>
<organism evidence="3 4">
    <name type="scientific">Flavobacterium hydatis</name>
    <name type="common">Cytophaga aquatilis</name>
    <dbReference type="NCBI Taxonomy" id="991"/>
    <lineage>
        <taxon>Bacteria</taxon>
        <taxon>Pseudomonadati</taxon>
        <taxon>Bacteroidota</taxon>
        <taxon>Flavobacteriia</taxon>
        <taxon>Flavobacteriales</taxon>
        <taxon>Flavobacteriaceae</taxon>
        <taxon>Flavobacterium</taxon>
    </lineage>
</organism>
<proteinExistence type="predicted"/>
<evidence type="ECO:0000313" key="4">
    <source>
        <dbReference type="Proteomes" id="UP000028712"/>
    </source>
</evidence>
<sequence>MNLRSVYYFISPKSRLIVRKIYYSPVDFLNSISGRKNKMVPNKGDIFIGSGDFVQQGKHHLKLLMEYAKLEPNHSVLDIGCGIGRVAVPLTNYLLADSKYEGFDLVKKGINWCKNNITSNFPNFNFQHIPLNNDLYSLTNQKAENFIFPHKENSFETVFLFSVFTHMQPLEVQNYLNEIYRVLKSGGKCLATFFVYDEKNEDMISKDNGTFIFPYKKEGYRLMNEKVPSANIAFNEEYLNKMVDLSNLKLENKIYGTWSKRGNQSLVDFQDILVLEK</sequence>
<dbReference type="Gene3D" id="3.40.50.150">
    <property type="entry name" value="Vaccinia Virus protein VP39"/>
    <property type="match status" value="1"/>
</dbReference>
<protein>
    <recommendedName>
        <fullName evidence="2">Methyltransferase type 11 domain-containing protein</fullName>
    </recommendedName>
</protein>
<evidence type="ECO:0000256" key="1">
    <source>
        <dbReference type="ARBA" id="ARBA00022679"/>
    </source>
</evidence>
<dbReference type="Pfam" id="PF08241">
    <property type="entry name" value="Methyltransf_11"/>
    <property type="match status" value="1"/>
</dbReference>
<dbReference type="InterPro" id="IPR013216">
    <property type="entry name" value="Methyltransf_11"/>
</dbReference>